<evidence type="ECO:0000256" key="9">
    <source>
        <dbReference type="ARBA" id="ARBA00040174"/>
    </source>
</evidence>
<feature type="domain" description="Nucleoporin Nup188 N-terminal subdomain III" evidence="12">
    <location>
        <begin position="702"/>
        <end position="1153"/>
    </location>
</feature>
<evidence type="ECO:0000256" key="4">
    <source>
        <dbReference type="ARBA" id="ARBA00022927"/>
    </source>
</evidence>
<dbReference type="OrthoDB" id="102511at2759"/>
<dbReference type="GO" id="GO:0051028">
    <property type="term" value="P:mRNA transport"/>
    <property type="evidence" value="ECO:0007669"/>
    <property type="project" value="UniProtKB-KW"/>
</dbReference>
<dbReference type="Pfam" id="PF10487">
    <property type="entry name" value="Nup188_N"/>
    <property type="match status" value="1"/>
</dbReference>
<evidence type="ECO:0000256" key="3">
    <source>
        <dbReference type="ARBA" id="ARBA00022816"/>
    </source>
</evidence>
<keyword evidence="14" id="KW-1185">Reference proteome</keyword>
<evidence type="ECO:0000259" key="10">
    <source>
        <dbReference type="Pfam" id="PF10487"/>
    </source>
</evidence>
<gene>
    <name evidence="13" type="ORF">B7463_g1730</name>
</gene>
<keyword evidence="2" id="KW-0813">Transport</keyword>
<evidence type="ECO:0000313" key="14">
    <source>
        <dbReference type="Proteomes" id="UP000258309"/>
    </source>
</evidence>
<dbReference type="OMA" id="HSWKFFA"/>
<feature type="non-terminal residue" evidence="13">
    <location>
        <position position="1"/>
    </location>
</feature>
<reference evidence="13 14" key="1">
    <citation type="submission" date="2018-05" db="EMBL/GenBank/DDBJ databases">
        <title>Draft genome sequence of Scytalidium lignicola DSM 105466, a ubiquitous saprotrophic fungus.</title>
        <authorList>
            <person name="Buettner E."/>
            <person name="Gebauer A.M."/>
            <person name="Hofrichter M."/>
            <person name="Liers C."/>
            <person name="Kellner H."/>
        </authorList>
    </citation>
    <scope>NUCLEOTIDE SEQUENCE [LARGE SCALE GENOMIC DNA]</scope>
    <source>
        <strain evidence="13 14">DSM 105466</strain>
    </source>
</reference>
<dbReference type="InterPro" id="IPR048883">
    <property type="entry name" value="Nup188_N-subdom_III"/>
</dbReference>
<dbReference type="PANTHER" id="PTHR31431:SF1">
    <property type="entry name" value="NUCLEOPORIN NUP188"/>
    <property type="match status" value="1"/>
</dbReference>
<comment type="subcellular location">
    <subcellularLocation>
        <location evidence="1">Nucleus</location>
        <location evidence="1">Nuclear pore complex</location>
    </subcellularLocation>
</comment>
<dbReference type="STRING" id="5539.A0A3E2HMI8"/>
<dbReference type="GO" id="GO:0044611">
    <property type="term" value="C:nuclear pore inner ring"/>
    <property type="evidence" value="ECO:0007669"/>
    <property type="project" value="TreeGrafter"/>
</dbReference>
<keyword evidence="5" id="KW-0811">Translocation</keyword>
<dbReference type="GO" id="GO:0017056">
    <property type="term" value="F:structural constituent of nuclear pore"/>
    <property type="evidence" value="ECO:0007669"/>
    <property type="project" value="InterPro"/>
</dbReference>
<evidence type="ECO:0000259" key="11">
    <source>
        <dbReference type="Pfam" id="PF18378"/>
    </source>
</evidence>
<proteinExistence type="inferred from homology"/>
<keyword evidence="6" id="KW-0906">Nuclear pore complex</keyword>
<name>A0A3E2HMI8_SCYLI</name>
<evidence type="ECO:0000256" key="2">
    <source>
        <dbReference type="ARBA" id="ARBA00022448"/>
    </source>
</evidence>
<organism evidence="13 14">
    <name type="scientific">Scytalidium lignicola</name>
    <name type="common">Hyphomycete</name>
    <dbReference type="NCBI Taxonomy" id="5539"/>
    <lineage>
        <taxon>Eukaryota</taxon>
        <taxon>Fungi</taxon>
        <taxon>Dikarya</taxon>
        <taxon>Ascomycota</taxon>
        <taxon>Pezizomycotina</taxon>
        <taxon>Leotiomycetes</taxon>
        <taxon>Leotiomycetes incertae sedis</taxon>
        <taxon>Scytalidium</taxon>
    </lineage>
</organism>
<feature type="domain" description="Nucleoporin Nup188 N-terminal" evidence="10">
    <location>
        <begin position="58"/>
        <end position="420"/>
    </location>
</feature>
<evidence type="ECO:0000256" key="1">
    <source>
        <dbReference type="ARBA" id="ARBA00004567"/>
    </source>
</evidence>
<sequence>MAPISGISYFPPLDKCLNGDLLVVSWKAVFSAIQDNDTSGLENKSDIERFLCDSETLEILAHPFNAFPKPSAQSKSAFETKTSAINVTPSSKTKYDIKEVKDDAQWLSKEANISETSALRVVVEECQSRPYAKLRGRFSEEELISIQEAAGDNKASNVLPLPLLSSGLDVNTIKTDFDSLNTRRARIITTYLSERRYLLKCVETLLQRHLYRTDSSLQRGKGKDLELATSWVENIAEGLWKELAISDEFLLECFKAIRSYVENITAGSGFYRGEGAREEIEIEWTCTQLAEATHTMEIIFQVVDSSTGIQSSTVVLGWFQLISQFGFFNDFAMSNPSVQILLIPLQSVASMVSLSILSVGTCRSYFTQSGGVLALEDGNPAYIMNPKTLTSLQGIFMDVAAENFATAGSSVFAWGIIIQAMRVILTSRKLLPGGEEVDLSHRLSLDSSFDVEPSPYDAVLEDIMDSTEEDPIQYLVNSAVNGSCVFENLSTLALHLGSSADAYFSSTIGARMRITILDLISSAVSDVGYISELITATLSALTGGHSFWDLADAPLYSDINDPVIAFLRDSSLVSDLLKAASLRYPYESLPYLKMIRAIAACTSPLEAEQNIPAVEMLRKLPTFTYLLTDDFMHYETANEDENNNTVRLTEPVQLFEPRSKSKLLLTRGDLSQSLIFVSDTDFCIQQGTIGRIIYESGPKVALWFHEYSGLKYFGKLLETYLTAAEYFDATIGGPADFEAVAEIIGIFATILLSINNSIENKADSKDQALQVLETASGGLHRNGDIISVIFSIFEEEIQRQSANIGSEAPLDILISCVQLIYALIPICPGRVWPLLSRSGLLDGSRDGDRISSIVDKVELVSGRYNLLLSCTHLYDSLVTDFMRRAVLRKCGSKSGARFGPNEDVGTGVPDQVISRVLLSFTRYMVDVIESSCTWKFETDIDRLYLSRNIMSTFDNVLHFAYGVDTHSKPAPKPLSCIVPSAKYIAEGFLLKSSGLMRFQPLLRSYLDGFYTADTSNFVQLLKLWTEQVNAALSFTKTLLRVGILLDLPAAQFENQLFKASPLLARLYAATENYRLSIVTLFEALIVSVSGSPSEPPSLLGHMGAYTSTNFLSVISDVDKPLARNDTVIAIWHLLSIVVSSRQQWFANYLLTGKTPKDALENASSNIQQVVFSRPILNTALDALSAIDKLRKPEALTMLEFVALAQNFWPWAMYGQEKHTDFITSIAEFVGHLKPIQPSTKLSSGIDACYQTRITAYIAEILAMHLFHSRQRGDVSLVKSLLPNLSYYSRFAVAPPSYNSSLHGNLKRNFEARFVGCSLDDFKRTTLEDRKLGKDFFYDIDLASKMLHSDAAWAGKKNDGFSSELEHANVNLSLVDTQIALLHGWKFLILELSSSISKESELQKIVIKVIIDCLLSNRRSQLTEGIFTKLKQTRADLALILMQRLIESNVLVSEMEEVLFTVWETIRSSGTSFELSLASDDVFYYRSLLKMLFLALRVHVTKGSSSETGNKPSKSSQPPAMSPVIQTVLEILEHVVGRGIRHLATAIHDQPAESSPEDIALITGILQTCLRIPHIEFFYSQIVTTMASCDAARVATTLFSWSDNLAIDGDPIYGELSILFLLELSSMPPMAEQLAVDGVLGHISSANITNYMRRGNVSPFADAVGPQRCYSIWVRGILPLLLNLLDAVQGSIATEVCIFLNQFPGLISDSAKAFDAPELSRTVSKTQPKYITLTMCAEVHSLALITFILNIFREKLAGMVDIPGVKWDATAVLENVDFWLGTRAMLRDRILPMGGRDGELSRQGTGENGLHGAKNKLEERVVSELMGVRSILNGGDA</sequence>
<dbReference type="InterPro" id="IPR018864">
    <property type="entry name" value="Nucleoporin_Nup188_N"/>
</dbReference>
<dbReference type="Pfam" id="PF18378">
    <property type="entry name" value="Nup188_C"/>
    <property type="match status" value="1"/>
</dbReference>
<dbReference type="Pfam" id="PF21094">
    <property type="entry name" value="Nup188_SH3-like"/>
    <property type="match status" value="1"/>
</dbReference>
<comment type="caution">
    <text evidence="13">The sequence shown here is derived from an EMBL/GenBank/DDBJ whole genome shotgun (WGS) entry which is preliminary data.</text>
</comment>
<accession>A0A3E2HMI8</accession>
<dbReference type="Gene3D" id="1.25.10.70">
    <property type="match status" value="1"/>
</dbReference>
<evidence type="ECO:0000313" key="13">
    <source>
        <dbReference type="EMBL" id="RFU34596.1"/>
    </source>
</evidence>
<evidence type="ECO:0000256" key="6">
    <source>
        <dbReference type="ARBA" id="ARBA00023132"/>
    </source>
</evidence>
<dbReference type="GO" id="GO:0006405">
    <property type="term" value="P:RNA export from nucleus"/>
    <property type="evidence" value="ECO:0007669"/>
    <property type="project" value="TreeGrafter"/>
</dbReference>
<dbReference type="InterPro" id="IPR041634">
    <property type="entry name" value="Nup188_C"/>
</dbReference>
<evidence type="ECO:0000256" key="7">
    <source>
        <dbReference type="ARBA" id="ARBA00023242"/>
    </source>
</evidence>
<dbReference type="EMBL" id="NCSJ02000018">
    <property type="protein sequence ID" value="RFU34596.1"/>
    <property type="molecule type" value="Genomic_DNA"/>
</dbReference>
<dbReference type="InterPro" id="IPR044840">
    <property type="entry name" value="Nup188"/>
</dbReference>
<evidence type="ECO:0000256" key="5">
    <source>
        <dbReference type="ARBA" id="ARBA00023010"/>
    </source>
</evidence>
<evidence type="ECO:0000259" key="12">
    <source>
        <dbReference type="Pfam" id="PF21093"/>
    </source>
</evidence>
<keyword evidence="4" id="KW-0653">Protein transport</keyword>
<keyword evidence="7" id="KW-0539">Nucleus</keyword>
<dbReference type="Pfam" id="PF21093">
    <property type="entry name" value="Nup188_N-subdom_III"/>
    <property type="match status" value="1"/>
</dbReference>
<dbReference type="GO" id="GO:0006606">
    <property type="term" value="P:protein import into nucleus"/>
    <property type="evidence" value="ECO:0007669"/>
    <property type="project" value="TreeGrafter"/>
</dbReference>
<feature type="non-terminal residue" evidence="13">
    <location>
        <position position="1836"/>
    </location>
</feature>
<evidence type="ECO:0000256" key="8">
    <source>
        <dbReference type="ARBA" id="ARBA00038387"/>
    </source>
</evidence>
<protein>
    <recommendedName>
        <fullName evidence="9">Nucleoporin NUP188</fullName>
    </recommendedName>
</protein>
<comment type="similarity">
    <text evidence="8">Belongs to the Nup188 family.</text>
</comment>
<dbReference type="Proteomes" id="UP000258309">
    <property type="component" value="Unassembled WGS sequence"/>
</dbReference>
<feature type="domain" description="Nuclear pore protein Nup188 C-terminal" evidence="11">
    <location>
        <begin position="1458"/>
        <end position="1831"/>
    </location>
</feature>
<keyword evidence="3" id="KW-0509">mRNA transport</keyword>
<dbReference type="PANTHER" id="PTHR31431">
    <property type="entry name" value="NUCLEOPORIN NUP188 HOMOLOG"/>
    <property type="match status" value="1"/>
</dbReference>